<dbReference type="PROSITE" id="PS50200">
    <property type="entry name" value="RA"/>
    <property type="match status" value="1"/>
</dbReference>
<dbReference type="PANTHER" id="PTHR22738">
    <property type="entry name" value="RASSF"/>
    <property type="match status" value="1"/>
</dbReference>
<accession>A0AA88XQF9</accession>
<protein>
    <recommendedName>
        <fullName evidence="7">Cysteine-rich protein 1</fullName>
    </recommendedName>
</protein>
<dbReference type="Gene3D" id="2.10.110.10">
    <property type="entry name" value="Cysteine Rich Protein"/>
    <property type="match status" value="1"/>
</dbReference>
<dbReference type="InterPro" id="IPR011524">
    <property type="entry name" value="SARAH_dom"/>
</dbReference>
<keyword evidence="14" id="KW-1185">Reference proteome</keyword>
<evidence type="ECO:0000256" key="9">
    <source>
        <dbReference type="SAM" id="MobiDB-lite"/>
    </source>
</evidence>
<feature type="domain" description="LIM zinc-binding" evidence="10">
    <location>
        <begin position="1"/>
        <end position="50"/>
    </location>
</feature>
<feature type="domain" description="SARAH" evidence="12">
    <location>
        <begin position="443"/>
        <end position="490"/>
    </location>
</feature>
<evidence type="ECO:0000313" key="13">
    <source>
        <dbReference type="EMBL" id="KAK3089834.1"/>
    </source>
</evidence>
<dbReference type="GO" id="GO:0046872">
    <property type="term" value="F:metal ion binding"/>
    <property type="evidence" value="ECO:0007669"/>
    <property type="project" value="UniProtKB-KW"/>
</dbReference>
<evidence type="ECO:0000256" key="2">
    <source>
        <dbReference type="ARBA" id="ARBA00022723"/>
    </source>
</evidence>
<keyword evidence="5 8" id="KW-0440">LIM domain</keyword>
<evidence type="ECO:0000259" key="11">
    <source>
        <dbReference type="PROSITE" id="PS50200"/>
    </source>
</evidence>
<dbReference type="PANTHER" id="PTHR22738:SF15">
    <property type="entry name" value="LD40758P"/>
    <property type="match status" value="1"/>
</dbReference>
<keyword evidence="1" id="KW-0488">Methylation</keyword>
<dbReference type="SUPFAM" id="SSF57716">
    <property type="entry name" value="Glucocorticoid receptor-like (DNA-binding domain)"/>
    <property type="match status" value="1"/>
</dbReference>
<comment type="caution">
    <text evidence="13">The sequence shown here is derived from an EMBL/GenBank/DDBJ whole genome shotgun (WGS) entry which is preliminary data.</text>
</comment>
<evidence type="ECO:0000256" key="1">
    <source>
        <dbReference type="ARBA" id="ARBA00022481"/>
    </source>
</evidence>
<dbReference type="InterPro" id="IPR029071">
    <property type="entry name" value="Ubiquitin-like_domsf"/>
</dbReference>
<dbReference type="Gene3D" id="3.10.20.90">
    <property type="entry name" value="Phosphatidylinositol 3-kinase Catalytic Subunit, Chain A, domain 1"/>
    <property type="match status" value="1"/>
</dbReference>
<keyword evidence="3 8" id="KW-0862">Zinc</keyword>
<evidence type="ECO:0000256" key="3">
    <source>
        <dbReference type="ARBA" id="ARBA00022833"/>
    </source>
</evidence>
<dbReference type="PROSITE" id="PS50023">
    <property type="entry name" value="LIM_DOMAIN_2"/>
    <property type="match status" value="1"/>
</dbReference>
<gene>
    <name evidence="13" type="ORF">FSP39_006935</name>
</gene>
<feature type="region of interest" description="Disordered" evidence="9">
    <location>
        <begin position="85"/>
        <end position="129"/>
    </location>
</feature>
<keyword evidence="4" id="KW-0007">Acetylation</keyword>
<dbReference type="PROSITE" id="PS50951">
    <property type="entry name" value="SARAH"/>
    <property type="match status" value="1"/>
</dbReference>
<dbReference type="CDD" id="cd09401">
    <property type="entry name" value="LIM_TLP_like"/>
    <property type="match status" value="1"/>
</dbReference>
<feature type="compositionally biased region" description="Basic and acidic residues" evidence="9">
    <location>
        <begin position="105"/>
        <end position="119"/>
    </location>
</feature>
<comment type="function">
    <text evidence="6">Seems to have a role in zinc absorption and may function as an intracellular zinc transport protein.</text>
</comment>
<evidence type="ECO:0000259" key="12">
    <source>
        <dbReference type="PROSITE" id="PS50951"/>
    </source>
</evidence>
<evidence type="ECO:0000313" key="14">
    <source>
        <dbReference type="Proteomes" id="UP001186944"/>
    </source>
</evidence>
<evidence type="ECO:0000256" key="6">
    <source>
        <dbReference type="ARBA" id="ARBA00055254"/>
    </source>
</evidence>
<dbReference type="EMBL" id="VSWD01000010">
    <property type="protein sequence ID" value="KAK3089834.1"/>
    <property type="molecule type" value="Genomic_DNA"/>
</dbReference>
<feature type="domain" description="Ras-associating" evidence="11">
    <location>
        <begin position="311"/>
        <end position="400"/>
    </location>
</feature>
<proteinExistence type="predicted"/>
<dbReference type="InterPro" id="IPR000159">
    <property type="entry name" value="RA_dom"/>
</dbReference>
<dbReference type="Pfam" id="PF00412">
    <property type="entry name" value="LIM"/>
    <property type="match status" value="1"/>
</dbReference>
<evidence type="ECO:0000259" key="10">
    <source>
        <dbReference type="PROSITE" id="PS50023"/>
    </source>
</evidence>
<dbReference type="SMART" id="SM00314">
    <property type="entry name" value="RA"/>
    <property type="match status" value="1"/>
</dbReference>
<dbReference type="Pfam" id="PF16517">
    <property type="entry name" value="Nore1-SARAH"/>
    <property type="match status" value="1"/>
</dbReference>
<dbReference type="Proteomes" id="UP001186944">
    <property type="component" value="Unassembled WGS sequence"/>
</dbReference>
<dbReference type="GO" id="GO:0007165">
    <property type="term" value="P:signal transduction"/>
    <property type="evidence" value="ECO:0007669"/>
    <property type="project" value="InterPro"/>
</dbReference>
<evidence type="ECO:0000256" key="8">
    <source>
        <dbReference type="PROSITE-ProRule" id="PRU00125"/>
    </source>
</evidence>
<dbReference type="AlphaFoldDB" id="A0AA88XQF9"/>
<name>A0AA88XQF9_PINIB</name>
<dbReference type="Pfam" id="PF00788">
    <property type="entry name" value="RA"/>
    <property type="match status" value="1"/>
</dbReference>
<dbReference type="CDD" id="cd21886">
    <property type="entry name" value="SARAH_RASSF2-like"/>
    <property type="match status" value="1"/>
</dbReference>
<evidence type="ECO:0000256" key="7">
    <source>
        <dbReference type="ARBA" id="ARBA00072537"/>
    </source>
</evidence>
<dbReference type="SMART" id="SM00132">
    <property type="entry name" value="LIM"/>
    <property type="match status" value="1"/>
</dbReference>
<dbReference type="SUPFAM" id="SSF54236">
    <property type="entry name" value="Ubiquitin-like"/>
    <property type="match status" value="1"/>
</dbReference>
<evidence type="ECO:0000256" key="5">
    <source>
        <dbReference type="ARBA" id="ARBA00023038"/>
    </source>
</evidence>
<evidence type="ECO:0000256" key="4">
    <source>
        <dbReference type="ARBA" id="ARBA00022990"/>
    </source>
</evidence>
<dbReference type="InterPro" id="IPR033614">
    <property type="entry name" value="RASSF1-6"/>
</dbReference>
<feature type="non-terminal residue" evidence="13">
    <location>
        <position position="1"/>
    </location>
</feature>
<reference evidence="13" key="1">
    <citation type="submission" date="2019-08" db="EMBL/GenBank/DDBJ databases">
        <title>The improved chromosome-level genome for the pearl oyster Pinctada fucata martensii using PacBio sequencing and Hi-C.</title>
        <authorList>
            <person name="Zheng Z."/>
        </authorList>
    </citation>
    <scope>NUCLEOTIDE SEQUENCE</scope>
    <source>
        <strain evidence="13">ZZ-2019</strain>
        <tissue evidence="13">Adductor muscle</tissue>
    </source>
</reference>
<sequence length="496" mass="56406">AERKTSLGKNWHPTCLKCQECGKVLTPGQHAEHKGMPYCHKPCYAAKFGPQMMGYGSNVASPANFRRGQHGTLYNGDVDFDMKKVYESPSPSSKTNRKSTSDINSNKDKVSGHRPKSENLQRTNNNIPNRFLDNDLTISTFCSMKENTVFTNFTYIPPVNFRQQLVQKIKDFNQFYEGKKRQPVVAKEEGDSLVIQGPLRIYWGVEQAIKFQQFDNVPAYPSPGPTNWRHSFMPGDNGPDISKEDIKKLQYEESPPTSPRVSRGIDDSMIFTPPEGVVMRKKNIRKFNTVAYRGDSRPNKWKRASINGHVYNFDTRVFTPMLGSCTSVTVDSKKTTDDVIRTLLEKFKIENKPNEFSLYMVSENEGETLLRTQDIPLLERIALGPDESSGCKLFLKDRIALPRKGSLVNFTVVEESEEPHTPDEITPVVPWSDPKEERLPAEIEQLVALPEPVLQGILRKFKEDEEIDVKTIKARYDLVRRKIRGQLEKLKSGASV</sequence>
<dbReference type="InterPro" id="IPR001781">
    <property type="entry name" value="Znf_LIM"/>
</dbReference>
<dbReference type="FunFam" id="2.10.110.10:FF:000054">
    <property type="entry name" value="Cysteine-rich protein 1"/>
    <property type="match status" value="1"/>
</dbReference>
<organism evidence="13 14">
    <name type="scientific">Pinctada imbricata</name>
    <name type="common">Atlantic pearl-oyster</name>
    <name type="synonym">Pinctada martensii</name>
    <dbReference type="NCBI Taxonomy" id="66713"/>
    <lineage>
        <taxon>Eukaryota</taxon>
        <taxon>Metazoa</taxon>
        <taxon>Spiralia</taxon>
        <taxon>Lophotrochozoa</taxon>
        <taxon>Mollusca</taxon>
        <taxon>Bivalvia</taxon>
        <taxon>Autobranchia</taxon>
        <taxon>Pteriomorphia</taxon>
        <taxon>Pterioida</taxon>
        <taxon>Pterioidea</taxon>
        <taxon>Pteriidae</taxon>
        <taxon>Pinctada</taxon>
    </lineage>
</organism>
<keyword evidence="2 8" id="KW-0479">Metal-binding</keyword>